<dbReference type="Proteomes" id="UP000660745">
    <property type="component" value="Unassembled WGS sequence"/>
</dbReference>
<dbReference type="Pfam" id="PF02624">
    <property type="entry name" value="YcaO"/>
    <property type="match status" value="1"/>
</dbReference>
<reference evidence="2" key="1">
    <citation type="journal article" date="2014" name="Int. J. Syst. Evol. Microbiol.">
        <title>Complete genome sequence of Corynebacterium casei LMG S-19264T (=DSM 44701T), isolated from a smear-ripened cheese.</title>
        <authorList>
            <consortium name="US DOE Joint Genome Institute (JGI-PGF)"/>
            <person name="Walter F."/>
            <person name="Albersmeier A."/>
            <person name="Kalinowski J."/>
            <person name="Ruckert C."/>
        </authorList>
    </citation>
    <scope>NUCLEOTIDE SEQUENCE</scope>
    <source>
        <strain evidence="2">CGMCC 4.7430</strain>
    </source>
</reference>
<dbReference type="InterPro" id="IPR003776">
    <property type="entry name" value="YcaO-like_dom"/>
</dbReference>
<dbReference type="PANTHER" id="PTHR37809">
    <property type="entry name" value="RIBOSOMAL PROTEIN S12 METHYLTHIOTRANSFERASE ACCESSORY FACTOR YCAO"/>
    <property type="match status" value="1"/>
</dbReference>
<dbReference type="PROSITE" id="PS51664">
    <property type="entry name" value="YCAO"/>
    <property type="match status" value="1"/>
</dbReference>
<dbReference type="PANTHER" id="PTHR37809:SF1">
    <property type="entry name" value="RIBOSOMAL PROTEIN S12 METHYLTHIOTRANSFERASE ACCESSORY FACTOR YCAO"/>
    <property type="match status" value="1"/>
</dbReference>
<reference evidence="2" key="2">
    <citation type="submission" date="2020-09" db="EMBL/GenBank/DDBJ databases">
        <authorList>
            <person name="Sun Q."/>
            <person name="Zhou Y."/>
        </authorList>
    </citation>
    <scope>NUCLEOTIDE SEQUENCE</scope>
    <source>
        <strain evidence="2">CGMCC 4.7430</strain>
    </source>
</reference>
<comment type="caution">
    <text evidence="2">The sequence shown here is derived from an EMBL/GenBank/DDBJ whole genome shotgun (WGS) entry which is preliminary data.</text>
</comment>
<organism evidence="2 3">
    <name type="scientific">Nonomuraea glycinis</name>
    <dbReference type="NCBI Taxonomy" id="2047744"/>
    <lineage>
        <taxon>Bacteria</taxon>
        <taxon>Bacillati</taxon>
        <taxon>Actinomycetota</taxon>
        <taxon>Actinomycetes</taxon>
        <taxon>Streptosporangiales</taxon>
        <taxon>Streptosporangiaceae</taxon>
        <taxon>Nonomuraea</taxon>
    </lineage>
</organism>
<protein>
    <recommendedName>
        <fullName evidence="1">YcaO domain-containing protein</fullName>
    </recommendedName>
</protein>
<dbReference type="Gene3D" id="3.30.1330.230">
    <property type="match status" value="1"/>
</dbReference>
<proteinExistence type="predicted"/>
<evidence type="ECO:0000313" key="3">
    <source>
        <dbReference type="Proteomes" id="UP000660745"/>
    </source>
</evidence>
<name>A0A918A3U6_9ACTN</name>
<evidence type="ECO:0000259" key="1">
    <source>
        <dbReference type="PROSITE" id="PS51664"/>
    </source>
</evidence>
<gene>
    <name evidence="2" type="ORF">GCM10012278_30810</name>
</gene>
<dbReference type="AlphaFoldDB" id="A0A918A3U6"/>
<dbReference type="RefSeq" id="WP_189139251.1">
    <property type="nucleotide sequence ID" value="NZ_BMNK01000004.1"/>
</dbReference>
<accession>A0A918A3U6</accession>
<feature type="domain" description="YcaO" evidence="1">
    <location>
        <begin position="69"/>
        <end position="435"/>
    </location>
</feature>
<sequence length="435" mass="47334">MESVGGRMSRHLEQPGERSISLQEAYRRGLSAARELGLEVNESAVAEVSPGAHSCFLSQNGVPVFGGNGYGKGDVESARVGALFEALEHYLSSVDGFDADALHLQDSDSLARGPLARDVAVSMLAEMPHGKIGCMSTRSGRTGETVSVPVFLSVPDYVLPAGECLRGRVGDFFDYTAVQRYSFNNGWASGVDAHEAVVHALNEVVERDAFSLLLIDQFLGRRSRRLRVVDPATLPDDLALLGEHAGEIAGTPIHLIDMTTELDVPAFLAFCPPQPGSPARVRGCGASLSRAHAMRRALTELVQLLILDQYSSEEQKAEERDCLPDLTRGFPVLRACRFADFTPLLADAERVAYREDDAPSTPPDHQDRLVNVLASNGFDVYLRDHYVTDDLVVSNVLVPGLERFLLITDGQFVLPGDRGHRVRKNGMDALRPSKS</sequence>
<keyword evidence="3" id="KW-1185">Reference proteome</keyword>
<dbReference type="EMBL" id="BMNK01000004">
    <property type="protein sequence ID" value="GGP06588.1"/>
    <property type="molecule type" value="Genomic_DNA"/>
</dbReference>
<evidence type="ECO:0000313" key="2">
    <source>
        <dbReference type="EMBL" id="GGP06588.1"/>
    </source>
</evidence>